<accession>A0A6G9AWT6</accession>
<dbReference type="Proteomes" id="UP000501802">
    <property type="component" value="Chromosome"/>
</dbReference>
<organism evidence="1 2">
    <name type="scientific">Spirosoma aureum</name>
    <dbReference type="NCBI Taxonomy" id="2692134"/>
    <lineage>
        <taxon>Bacteria</taxon>
        <taxon>Pseudomonadati</taxon>
        <taxon>Bacteroidota</taxon>
        <taxon>Cytophagia</taxon>
        <taxon>Cytophagales</taxon>
        <taxon>Cytophagaceae</taxon>
        <taxon>Spirosoma</taxon>
    </lineage>
</organism>
<evidence type="ECO:0000313" key="1">
    <source>
        <dbReference type="EMBL" id="QIP16880.1"/>
    </source>
</evidence>
<dbReference type="Gene3D" id="3.30.565.10">
    <property type="entry name" value="Histidine kinase-like ATPase, C-terminal domain"/>
    <property type="match status" value="1"/>
</dbReference>
<gene>
    <name evidence="1" type="ORF">G8759_31695</name>
</gene>
<reference evidence="1 2" key="1">
    <citation type="submission" date="2020-03" db="EMBL/GenBank/DDBJ databases">
        <authorList>
            <person name="Kim M.K."/>
        </authorList>
    </citation>
    <scope>NUCLEOTIDE SEQUENCE [LARGE SCALE GENOMIC DNA]</scope>
    <source>
        <strain evidence="1 2">BT328</strain>
    </source>
</reference>
<dbReference type="AlphaFoldDB" id="A0A6G9AWT6"/>
<dbReference type="EMBL" id="CP050063">
    <property type="protein sequence ID" value="QIP16880.1"/>
    <property type="molecule type" value="Genomic_DNA"/>
</dbReference>
<dbReference type="RefSeq" id="WP_167217190.1">
    <property type="nucleotide sequence ID" value="NZ_CP050063.1"/>
</dbReference>
<keyword evidence="2" id="KW-1185">Reference proteome</keyword>
<proteinExistence type="predicted"/>
<sequence>MALSLSQRGDLSACWFKSNVTGLGLSLSYDIITKGYDGLLTLENNAEGGTTFLIRLSTDSASSSIKP</sequence>
<name>A0A6G9AWT6_9BACT</name>
<dbReference type="InterPro" id="IPR036890">
    <property type="entry name" value="HATPase_C_sf"/>
</dbReference>
<dbReference type="SUPFAM" id="SSF55874">
    <property type="entry name" value="ATPase domain of HSP90 chaperone/DNA topoisomerase II/histidine kinase"/>
    <property type="match status" value="1"/>
</dbReference>
<evidence type="ECO:0000313" key="2">
    <source>
        <dbReference type="Proteomes" id="UP000501802"/>
    </source>
</evidence>
<protein>
    <submittedName>
        <fullName evidence="1">Uncharacterized protein</fullName>
    </submittedName>
</protein>
<dbReference type="KEGG" id="spib:G8759_31695"/>